<dbReference type="CDD" id="cd20289">
    <property type="entry name" value="cupin_ADO"/>
    <property type="match status" value="1"/>
</dbReference>
<accession>A0A0D6QSJ3</accession>
<keyword evidence="4" id="KW-0479">Metal-binding</keyword>
<evidence type="ECO:0000256" key="5">
    <source>
        <dbReference type="ARBA" id="ARBA00023002"/>
    </source>
</evidence>
<name>A0A0D6QSJ3_ARACU</name>
<evidence type="ECO:0000256" key="1">
    <source>
        <dbReference type="ARBA" id="ARBA00001954"/>
    </source>
</evidence>
<organism evidence="8">
    <name type="scientific">Araucaria cunninghamii</name>
    <name type="common">Hoop pine</name>
    <name type="synonym">Moreton Bay pine</name>
    <dbReference type="NCBI Taxonomy" id="56994"/>
    <lineage>
        <taxon>Eukaryota</taxon>
        <taxon>Viridiplantae</taxon>
        <taxon>Streptophyta</taxon>
        <taxon>Embryophyta</taxon>
        <taxon>Tracheophyta</taxon>
        <taxon>Spermatophyta</taxon>
        <taxon>Pinopsida</taxon>
        <taxon>Pinidae</taxon>
        <taxon>Conifers II</taxon>
        <taxon>Araucariales</taxon>
        <taxon>Araucariaceae</taxon>
        <taxon>Araucaria</taxon>
    </lineage>
</organism>
<evidence type="ECO:0000256" key="3">
    <source>
        <dbReference type="ARBA" id="ARBA00013133"/>
    </source>
</evidence>
<dbReference type="Pfam" id="PF07847">
    <property type="entry name" value="PCO_ADO"/>
    <property type="match status" value="1"/>
</dbReference>
<reference evidence="8" key="1">
    <citation type="submission" date="2015-03" db="EMBL/GenBank/DDBJ databases">
        <title>A transcriptome of Araucaria cunninghamii, an australian fine timber species.</title>
        <authorList>
            <person name="Jing Yi C.J.Y."/>
            <person name="Yin San L.Y.S."/>
            <person name="Abdul Karim S.S."/>
            <person name="Wan Azmi N.N."/>
            <person name="Hercus R.R."/>
            <person name="Croft L.L."/>
        </authorList>
    </citation>
    <scope>NUCLEOTIDE SEQUENCE</scope>
    <source>
        <strain evidence="8">MI0301</strain>
        <tissue evidence="8">Leaf</tissue>
    </source>
</reference>
<dbReference type="AlphaFoldDB" id="A0A0D6QSJ3"/>
<dbReference type="SUPFAM" id="SSF51182">
    <property type="entry name" value="RmlC-like cupins"/>
    <property type="match status" value="1"/>
</dbReference>
<protein>
    <recommendedName>
        <fullName evidence="3">cysteine dioxygenase</fullName>
        <ecNumber evidence="3">1.13.11.20</ecNumber>
    </recommendedName>
</protein>
<dbReference type="EMBL" id="GCKF01062746">
    <property type="protein sequence ID" value="JAG92918.1"/>
    <property type="molecule type" value="Transcribed_RNA"/>
</dbReference>
<evidence type="ECO:0000256" key="7">
    <source>
        <dbReference type="ARBA" id="ARBA00024284"/>
    </source>
</evidence>
<evidence type="ECO:0000256" key="4">
    <source>
        <dbReference type="ARBA" id="ARBA00022723"/>
    </source>
</evidence>
<dbReference type="GO" id="GO:0017172">
    <property type="term" value="F:cysteine dioxygenase activity"/>
    <property type="evidence" value="ECO:0007669"/>
    <property type="project" value="UniProtKB-EC"/>
</dbReference>
<evidence type="ECO:0000256" key="6">
    <source>
        <dbReference type="ARBA" id="ARBA00023004"/>
    </source>
</evidence>
<dbReference type="GO" id="GO:0046872">
    <property type="term" value="F:metal ion binding"/>
    <property type="evidence" value="ECO:0007669"/>
    <property type="project" value="UniProtKB-KW"/>
</dbReference>
<comment type="similarity">
    <text evidence="2">Belongs to the cysteine dioxygenase family.</text>
</comment>
<comment type="catalytic activity">
    <reaction evidence="7">
        <text>L-cysteine + O2 = 3-sulfino-L-alanine + H(+)</text>
        <dbReference type="Rhea" id="RHEA:20441"/>
        <dbReference type="ChEBI" id="CHEBI:15378"/>
        <dbReference type="ChEBI" id="CHEBI:15379"/>
        <dbReference type="ChEBI" id="CHEBI:35235"/>
        <dbReference type="ChEBI" id="CHEBI:61085"/>
        <dbReference type="EC" id="1.13.11.20"/>
    </reaction>
    <physiologicalReaction direction="left-to-right" evidence="7">
        <dbReference type="Rhea" id="RHEA:20442"/>
    </physiologicalReaction>
</comment>
<dbReference type="InterPro" id="IPR014710">
    <property type="entry name" value="RmlC-like_jellyroll"/>
</dbReference>
<comment type="cofactor">
    <cofactor evidence="1">
        <name>Fe(2+)</name>
        <dbReference type="ChEBI" id="CHEBI:29033"/>
    </cofactor>
</comment>
<proteinExistence type="inferred from homology"/>
<dbReference type="InterPro" id="IPR011051">
    <property type="entry name" value="RmlC_Cupin_sf"/>
</dbReference>
<sequence>MPTVVQRLYQACNESFPSSSAATAVPSPRAIHRVRSVLDTIKPVDVGFNEELLEDDYDYGFSQSSLQRVPHSPVVDHWEEPITYLHIYECDRFSIGIFCLPMSAVIPFHDHPRMTVFSKLLFGSMHIKAYDWVYPMDAETNPLQVRLAKLKIDNDFTAPCDTTILYPTSGGNIHSFQAVTPCAVLDVLVPPYSDTAGRSCTYYCDYPYASLPDDENTVPDVDSDQGYAWLEETEKPDDFIVEGAQYKGPLVEA</sequence>
<dbReference type="InterPro" id="IPR012864">
    <property type="entry name" value="PCO/ADO"/>
</dbReference>
<evidence type="ECO:0000313" key="8">
    <source>
        <dbReference type="EMBL" id="JAG92918.1"/>
    </source>
</evidence>
<keyword evidence="5" id="KW-0560">Oxidoreductase</keyword>
<keyword evidence="6" id="KW-0408">Iron</keyword>
<dbReference type="Gene3D" id="2.60.120.10">
    <property type="entry name" value="Jelly Rolls"/>
    <property type="match status" value="1"/>
</dbReference>
<dbReference type="GO" id="GO:0070483">
    <property type="term" value="P:detection of hypoxia"/>
    <property type="evidence" value="ECO:0007669"/>
    <property type="project" value="UniProtKB-ARBA"/>
</dbReference>
<dbReference type="PANTHER" id="PTHR22966:SF1">
    <property type="entry name" value="PLANT CYSTEINE OXIDASE 1"/>
    <property type="match status" value="1"/>
</dbReference>
<dbReference type="PANTHER" id="PTHR22966">
    <property type="entry name" value="2-AMINOETHANETHIOL DIOXYGENASE"/>
    <property type="match status" value="1"/>
</dbReference>
<evidence type="ECO:0000256" key="2">
    <source>
        <dbReference type="ARBA" id="ARBA00006622"/>
    </source>
</evidence>
<dbReference type="EC" id="1.13.11.20" evidence="3"/>